<feature type="transmembrane region" description="Helical" evidence="7">
    <location>
        <begin position="62"/>
        <end position="82"/>
    </location>
</feature>
<feature type="transmembrane region" description="Helical" evidence="7">
    <location>
        <begin position="487"/>
        <end position="507"/>
    </location>
</feature>
<proteinExistence type="predicted"/>
<keyword evidence="5 7" id="KW-0472">Membrane</keyword>
<dbReference type="PANTHER" id="PTHR43791">
    <property type="entry name" value="PERMEASE-RELATED"/>
    <property type="match status" value="1"/>
</dbReference>
<feature type="transmembrane region" description="Helical" evidence="7">
    <location>
        <begin position="135"/>
        <end position="153"/>
    </location>
</feature>
<dbReference type="Proteomes" id="UP001600064">
    <property type="component" value="Unassembled WGS sequence"/>
</dbReference>
<evidence type="ECO:0000256" key="7">
    <source>
        <dbReference type="SAM" id="Phobius"/>
    </source>
</evidence>
<organism evidence="9 10">
    <name type="scientific">Remersonia thermophila</name>
    <dbReference type="NCBI Taxonomy" id="72144"/>
    <lineage>
        <taxon>Eukaryota</taxon>
        <taxon>Fungi</taxon>
        <taxon>Dikarya</taxon>
        <taxon>Ascomycota</taxon>
        <taxon>Pezizomycotina</taxon>
        <taxon>Sordariomycetes</taxon>
        <taxon>Sordariomycetidae</taxon>
        <taxon>Sordariales</taxon>
        <taxon>Sordariales incertae sedis</taxon>
        <taxon>Remersonia</taxon>
    </lineage>
</organism>
<feature type="domain" description="Major facilitator superfamily (MFS) profile" evidence="8">
    <location>
        <begin position="62"/>
        <end position="517"/>
    </location>
</feature>
<dbReference type="Gene3D" id="1.20.1250.20">
    <property type="entry name" value="MFS general substrate transporter like domains"/>
    <property type="match status" value="2"/>
</dbReference>
<evidence type="ECO:0000256" key="3">
    <source>
        <dbReference type="ARBA" id="ARBA00022692"/>
    </source>
</evidence>
<evidence type="ECO:0000256" key="2">
    <source>
        <dbReference type="ARBA" id="ARBA00022448"/>
    </source>
</evidence>
<evidence type="ECO:0000256" key="6">
    <source>
        <dbReference type="SAM" id="MobiDB-lite"/>
    </source>
</evidence>
<comment type="caution">
    <text evidence="9">The sequence shown here is derived from an EMBL/GenBank/DDBJ whole genome shotgun (WGS) entry which is preliminary data.</text>
</comment>
<comment type="subcellular location">
    <subcellularLocation>
        <location evidence="1">Membrane</location>
        <topology evidence="1">Multi-pass membrane protein</topology>
    </subcellularLocation>
</comment>
<feature type="compositionally biased region" description="Low complexity" evidence="6">
    <location>
        <begin position="8"/>
        <end position="29"/>
    </location>
</feature>
<evidence type="ECO:0000256" key="1">
    <source>
        <dbReference type="ARBA" id="ARBA00004141"/>
    </source>
</evidence>
<feature type="transmembrane region" description="Helical" evidence="7">
    <location>
        <begin position="383"/>
        <end position="405"/>
    </location>
</feature>
<dbReference type="RefSeq" id="XP_070864992.1">
    <property type="nucleotide sequence ID" value="XM_071012237.1"/>
</dbReference>
<dbReference type="InterPro" id="IPR036259">
    <property type="entry name" value="MFS_trans_sf"/>
</dbReference>
<keyword evidence="4 7" id="KW-1133">Transmembrane helix</keyword>
<keyword evidence="2" id="KW-0813">Transport</keyword>
<dbReference type="SUPFAM" id="SSF103473">
    <property type="entry name" value="MFS general substrate transporter"/>
    <property type="match status" value="1"/>
</dbReference>
<evidence type="ECO:0000256" key="5">
    <source>
        <dbReference type="ARBA" id="ARBA00023136"/>
    </source>
</evidence>
<name>A0ABR4D845_9PEZI</name>
<evidence type="ECO:0000259" key="8">
    <source>
        <dbReference type="PROSITE" id="PS50850"/>
    </source>
</evidence>
<feature type="transmembrane region" description="Helical" evidence="7">
    <location>
        <begin position="227"/>
        <end position="249"/>
    </location>
</feature>
<protein>
    <recommendedName>
        <fullName evidence="8">Major facilitator superfamily (MFS) profile domain-containing protein</fullName>
    </recommendedName>
</protein>
<feature type="transmembrane region" description="Helical" evidence="7">
    <location>
        <begin position="165"/>
        <end position="185"/>
    </location>
</feature>
<feature type="transmembrane region" description="Helical" evidence="7">
    <location>
        <begin position="322"/>
        <end position="345"/>
    </location>
</feature>
<dbReference type="Pfam" id="PF07690">
    <property type="entry name" value="MFS_1"/>
    <property type="match status" value="1"/>
</dbReference>
<evidence type="ECO:0000313" key="9">
    <source>
        <dbReference type="EMBL" id="KAL2266265.1"/>
    </source>
</evidence>
<accession>A0ABR4D845</accession>
<feature type="region of interest" description="Disordered" evidence="6">
    <location>
        <begin position="515"/>
        <end position="536"/>
    </location>
</feature>
<gene>
    <name evidence="9" type="ORF">VTJ83DRAFT_5617</name>
</gene>
<dbReference type="PANTHER" id="PTHR43791:SF33">
    <property type="entry name" value="VITAMIN H TRANSPORTER 1"/>
    <property type="match status" value="1"/>
</dbReference>
<dbReference type="GeneID" id="98126881"/>
<dbReference type="EMBL" id="JAZGUE010000005">
    <property type="protein sequence ID" value="KAL2266265.1"/>
    <property type="molecule type" value="Genomic_DNA"/>
</dbReference>
<evidence type="ECO:0000256" key="4">
    <source>
        <dbReference type="ARBA" id="ARBA00022989"/>
    </source>
</evidence>
<feature type="transmembrane region" description="Helical" evidence="7">
    <location>
        <begin position="351"/>
        <end position="371"/>
    </location>
</feature>
<sequence length="569" mass="62202">MAHNPGPSSAAAADDAVSRALASDSKSSSGNETTSKPGGTAPIHDYDIDRVEKVYRKLDLRILPAFWVLYFLTSAIRSNIGIAQTMNMDVGHDLVTILSLTARDTSLALALFYVSYVLFDLPSNLVMSRLSPRVWMARIVIAVGVVGTCFAAVRDAWSLKLLRFLLGVVTAGLWPGMAYYLTLFYPPSRTGKRIGMYFTAAQVSAAVVGLVSAGFQRMDGVRGIVGFRWMFLVYGLCGVVLGFALLWWLPDRPLAPGEERPARSALPWHSLGRWLPRSPEALTGEDAVVHYHDLRRVYHARPWTLRDLGRVLVDWRLWPLTLMYFGVVGVGIGTQLYGGVIIASIGKFTGVQVSLLFAPIWIMDLIAILIVTPISDRFHRHRAFFFSCSVCIQIAGLLTTTFALANPWARYGGLLMVGFGLGPTVPICMAWTGEIFQRRHREVGVAVASALVSGLGNLGSITTTYALYTGWPEDAAPGPHRYRKSNLAMIGILCMSIVSSVVMVVLLKVFGNEPAKKSTGSGESSDAEWEDGAARREAHQRGFKRLGWWSKSAGDDAADTVTKKVSPEV</sequence>
<dbReference type="PROSITE" id="PS50850">
    <property type="entry name" value="MFS"/>
    <property type="match status" value="1"/>
</dbReference>
<feature type="transmembrane region" description="Helical" evidence="7">
    <location>
        <begin position="197"/>
        <end position="215"/>
    </location>
</feature>
<feature type="transmembrane region" description="Helical" evidence="7">
    <location>
        <begin position="411"/>
        <end position="431"/>
    </location>
</feature>
<dbReference type="InterPro" id="IPR020846">
    <property type="entry name" value="MFS_dom"/>
</dbReference>
<feature type="region of interest" description="Disordered" evidence="6">
    <location>
        <begin position="1"/>
        <end position="42"/>
    </location>
</feature>
<feature type="transmembrane region" description="Helical" evidence="7">
    <location>
        <begin position="443"/>
        <end position="467"/>
    </location>
</feature>
<evidence type="ECO:0000313" key="10">
    <source>
        <dbReference type="Proteomes" id="UP001600064"/>
    </source>
</evidence>
<reference evidence="9 10" key="1">
    <citation type="journal article" date="2024" name="Commun. Biol.">
        <title>Comparative genomic analysis of thermophilic fungi reveals convergent evolutionary adaptations and gene losses.</title>
        <authorList>
            <person name="Steindorff A.S."/>
            <person name="Aguilar-Pontes M.V."/>
            <person name="Robinson A.J."/>
            <person name="Andreopoulos B."/>
            <person name="LaButti K."/>
            <person name="Kuo A."/>
            <person name="Mondo S."/>
            <person name="Riley R."/>
            <person name="Otillar R."/>
            <person name="Haridas S."/>
            <person name="Lipzen A."/>
            <person name="Grimwood J."/>
            <person name="Schmutz J."/>
            <person name="Clum A."/>
            <person name="Reid I.D."/>
            <person name="Moisan M.C."/>
            <person name="Butler G."/>
            <person name="Nguyen T.T.M."/>
            <person name="Dewar K."/>
            <person name="Conant G."/>
            <person name="Drula E."/>
            <person name="Henrissat B."/>
            <person name="Hansel C."/>
            <person name="Singer S."/>
            <person name="Hutchinson M.I."/>
            <person name="de Vries R.P."/>
            <person name="Natvig D.O."/>
            <person name="Powell A.J."/>
            <person name="Tsang A."/>
            <person name="Grigoriev I.V."/>
        </authorList>
    </citation>
    <scope>NUCLEOTIDE SEQUENCE [LARGE SCALE GENOMIC DNA]</scope>
    <source>
        <strain evidence="9 10">ATCC 22073</strain>
    </source>
</reference>
<dbReference type="InterPro" id="IPR011701">
    <property type="entry name" value="MFS"/>
</dbReference>
<keyword evidence="3 7" id="KW-0812">Transmembrane</keyword>
<keyword evidence="10" id="KW-1185">Reference proteome</keyword>